<gene>
    <name evidence="5" type="primary">rhaR_1</name>
    <name evidence="5" type="ORF">PAECIP111892_00014</name>
</gene>
<dbReference type="PROSITE" id="PS01124">
    <property type="entry name" value="HTH_ARAC_FAMILY_2"/>
    <property type="match status" value="1"/>
</dbReference>
<dbReference type="SMART" id="SM00342">
    <property type="entry name" value="HTH_ARAC"/>
    <property type="match status" value="1"/>
</dbReference>
<reference evidence="5" key="1">
    <citation type="submission" date="2022-01" db="EMBL/GenBank/DDBJ databases">
        <authorList>
            <person name="Criscuolo A."/>
        </authorList>
    </citation>
    <scope>NUCLEOTIDE SEQUENCE</scope>
    <source>
        <strain evidence="5">CIP111892</strain>
    </source>
</reference>
<dbReference type="Proteomes" id="UP000838324">
    <property type="component" value="Unassembled WGS sequence"/>
</dbReference>
<name>A0ABM9BM32_9BACL</name>
<accession>A0ABM9BM32</accession>
<evidence type="ECO:0000256" key="1">
    <source>
        <dbReference type="ARBA" id="ARBA00023015"/>
    </source>
</evidence>
<keyword evidence="1" id="KW-0805">Transcription regulation</keyword>
<sequence length="412" mass="47002">MFEISQVEEEQQGSSQVRQLQESFLQQMVKEDWLSAEPVRTRLRQLKLSVLAGEGLKLRYAAIELKVPQELMASRHKHRLLTGTLLQKLCRETAGGWKHIYPFGDEADPLRMYFLIPSKEGVEHANRTERFIEELLQKLKDIMELDCSCAAGMEVKGLKRVKNAFASCLCALHRTNTSVSESWVEAGTGMVMTWLSPEEERRLAQMIEQADLAAYERELELLFEVGEQEQIPFDISMYRAMRLLLLLTAIARKFECSGTALGKFMWNSHKTLAACTSPEELKQQLHERGLLVMEEVTLARKSSSSALPEAVRRYMERNYGCELPLAAAAQLFGLEEHSLSRQFKQHVGIPLADYVTKIRMAKAEQLLQADGLKLPELALLVGYSSLSHFVSAFKKFCGKSPKEYRERIQRTR</sequence>
<comment type="caution">
    <text evidence="5">The sequence shown here is derived from an EMBL/GenBank/DDBJ whole genome shotgun (WGS) entry which is preliminary data.</text>
</comment>
<proteinExistence type="predicted"/>
<protein>
    <submittedName>
        <fullName evidence="5">HTH-type transcriptional activator RhaR</fullName>
    </submittedName>
</protein>
<keyword evidence="3" id="KW-0804">Transcription</keyword>
<dbReference type="RefSeq" id="WP_236328349.1">
    <property type="nucleotide sequence ID" value="NZ_CAKMMG010000001.1"/>
</dbReference>
<dbReference type="PANTHER" id="PTHR43280:SF2">
    <property type="entry name" value="HTH-TYPE TRANSCRIPTIONAL REGULATOR EXSA"/>
    <property type="match status" value="1"/>
</dbReference>
<dbReference type="PROSITE" id="PS00041">
    <property type="entry name" value="HTH_ARAC_FAMILY_1"/>
    <property type="match status" value="1"/>
</dbReference>
<dbReference type="InterPro" id="IPR020449">
    <property type="entry name" value="Tscrpt_reg_AraC-type_HTH"/>
</dbReference>
<dbReference type="SUPFAM" id="SSF46689">
    <property type="entry name" value="Homeodomain-like"/>
    <property type="match status" value="2"/>
</dbReference>
<organism evidence="5 6">
    <name type="scientific">Paenibacillus auburnensis</name>
    <dbReference type="NCBI Taxonomy" id="2905649"/>
    <lineage>
        <taxon>Bacteria</taxon>
        <taxon>Bacillati</taxon>
        <taxon>Bacillota</taxon>
        <taxon>Bacilli</taxon>
        <taxon>Bacillales</taxon>
        <taxon>Paenibacillaceae</taxon>
        <taxon>Paenibacillus</taxon>
    </lineage>
</organism>
<keyword evidence="6" id="KW-1185">Reference proteome</keyword>
<dbReference type="Pfam" id="PF12833">
    <property type="entry name" value="HTH_18"/>
    <property type="match status" value="1"/>
</dbReference>
<evidence type="ECO:0000313" key="6">
    <source>
        <dbReference type="Proteomes" id="UP000838324"/>
    </source>
</evidence>
<dbReference type="PANTHER" id="PTHR43280">
    <property type="entry name" value="ARAC-FAMILY TRANSCRIPTIONAL REGULATOR"/>
    <property type="match status" value="1"/>
</dbReference>
<evidence type="ECO:0000313" key="5">
    <source>
        <dbReference type="EMBL" id="CAH1190119.1"/>
    </source>
</evidence>
<dbReference type="InterPro" id="IPR018060">
    <property type="entry name" value="HTH_AraC"/>
</dbReference>
<keyword evidence="2" id="KW-0238">DNA-binding</keyword>
<evidence type="ECO:0000256" key="3">
    <source>
        <dbReference type="ARBA" id="ARBA00023163"/>
    </source>
</evidence>
<feature type="domain" description="HTH araC/xylS-type" evidence="4">
    <location>
        <begin position="309"/>
        <end position="407"/>
    </location>
</feature>
<dbReference type="InterPro" id="IPR009057">
    <property type="entry name" value="Homeodomain-like_sf"/>
</dbReference>
<evidence type="ECO:0000259" key="4">
    <source>
        <dbReference type="PROSITE" id="PS01124"/>
    </source>
</evidence>
<dbReference type="PRINTS" id="PR00032">
    <property type="entry name" value="HTHARAC"/>
</dbReference>
<dbReference type="Gene3D" id="1.10.10.60">
    <property type="entry name" value="Homeodomain-like"/>
    <property type="match status" value="2"/>
</dbReference>
<dbReference type="EMBL" id="CAKMMG010000001">
    <property type="protein sequence ID" value="CAH1190119.1"/>
    <property type="molecule type" value="Genomic_DNA"/>
</dbReference>
<dbReference type="InterPro" id="IPR018062">
    <property type="entry name" value="HTH_AraC-typ_CS"/>
</dbReference>
<evidence type="ECO:0000256" key="2">
    <source>
        <dbReference type="ARBA" id="ARBA00023125"/>
    </source>
</evidence>